<dbReference type="EMBL" id="CP114040">
    <property type="protein sequence ID" value="WAS96380.1"/>
    <property type="molecule type" value="Genomic_DNA"/>
</dbReference>
<evidence type="ECO:0000256" key="1">
    <source>
        <dbReference type="SAM" id="MobiDB-lite"/>
    </source>
</evidence>
<accession>A0ABY7HB76</accession>
<evidence type="ECO:0000313" key="3">
    <source>
        <dbReference type="Proteomes" id="UP001164459"/>
    </source>
</evidence>
<proteinExistence type="predicted"/>
<gene>
    <name evidence="2" type="ORF">O0S08_09485</name>
</gene>
<feature type="region of interest" description="Disordered" evidence="1">
    <location>
        <begin position="114"/>
        <end position="133"/>
    </location>
</feature>
<evidence type="ECO:0000313" key="2">
    <source>
        <dbReference type="EMBL" id="WAS96380.1"/>
    </source>
</evidence>
<dbReference type="Proteomes" id="UP001164459">
    <property type="component" value="Chromosome"/>
</dbReference>
<organism evidence="2 3">
    <name type="scientific">Nannocystis punicea</name>
    <dbReference type="NCBI Taxonomy" id="2995304"/>
    <lineage>
        <taxon>Bacteria</taxon>
        <taxon>Pseudomonadati</taxon>
        <taxon>Myxococcota</taxon>
        <taxon>Polyangia</taxon>
        <taxon>Nannocystales</taxon>
        <taxon>Nannocystaceae</taxon>
        <taxon>Nannocystis</taxon>
    </lineage>
</organism>
<protein>
    <submittedName>
        <fullName evidence="2">Uncharacterized protein</fullName>
    </submittedName>
</protein>
<keyword evidence="3" id="KW-1185">Reference proteome</keyword>
<name>A0ABY7HB76_9BACT</name>
<sequence>MTPEDPDEHPLAGIDRLLAGALHLINLAEAQDRAPFEQIWWSLRGMKRGVVAALASIVNHKRRLSPTGASLLRTYLDEERACMYRHAIQPGLVPRVGDTMTPRSGLSEPARRFYRGGATAPAPSPEDPSQSAEVGTALATLMGC</sequence>
<dbReference type="RefSeq" id="WP_269038718.1">
    <property type="nucleotide sequence ID" value="NZ_CP114040.1"/>
</dbReference>
<reference evidence="2" key="1">
    <citation type="submission" date="2022-11" db="EMBL/GenBank/DDBJ databases">
        <title>Minimal conservation of predation-associated metabolite biosynthetic gene clusters underscores biosynthetic potential of Myxococcota including descriptions for ten novel species: Archangium lansinium sp. nov., Myxococcus landrumus sp. nov., Nannocystis bai.</title>
        <authorList>
            <person name="Ahearne A."/>
            <person name="Stevens C."/>
            <person name="Dowd S."/>
        </authorList>
    </citation>
    <scope>NUCLEOTIDE SEQUENCE</scope>
    <source>
        <strain evidence="2">Fl3</strain>
    </source>
</reference>